<accession>A0A2T4AW85</accession>
<sequence length="126" mass="14798">MYQYVLVERPSSELDFSSIMIGHVYYFHLLIYKHTRYHYDMSLTQYNTPNESEQKPRIHNLQLLQSRPQALPNPFTETAQLQRTNGLFLLIILRLDPWFFILLSLSHATSILMCASRGALVVYSMT</sequence>
<dbReference type="RefSeq" id="XP_024744640.1">
    <property type="nucleotide sequence ID" value="XM_024893777.1"/>
</dbReference>
<evidence type="ECO:0000313" key="2">
    <source>
        <dbReference type="EMBL" id="PTB61320.1"/>
    </source>
</evidence>
<dbReference type="Proteomes" id="UP000241546">
    <property type="component" value="Unassembled WGS sequence"/>
</dbReference>
<dbReference type="AlphaFoldDB" id="A0A2T4AW85"/>
<evidence type="ECO:0000256" key="1">
    <source>
        <dbReference type="SAM" id="Phobius"/>
    </source>
</evidence>
<keyword evidence="1" id="KW-0812">Transmembrane</keyword>
<keyword evidence="1" id="KW-0472">Membrane</keyword>
<dbReference type="EMBL" id="KZ680712">
    <property type="protein sequence ID" value="PTB61320.1"/>
    <property type="molecule type" value="Genomic_DNA"/>
</dbReference>
<feature type="transmembrane region" description="Helical" evidence="1">
    <location>
        <begin position="98"/>
        <end position="123"/>
    </location>
</feature>
<reference evidence="3" key="1">
    <citation type="submission" date="2016-07" db="EMBL/GenBank/DDBJ databases">
        <title>Multiple horizontal gene transfer events from other fungi enriched the ability of initially mycotrophic Trichoderma (Ascomycota) to feed on dead plant biomass.</title>
        <authorList>
            <consortium name="DOE Joint Genome Institute"/>
            <person name="Atanasova L."/>
            <person name="Chenthamara K."/>
            <person name="Zhang J."/>
            <person name="Grujic M."/>
            <person name="Henrissat B."/>
            <person name="Kuo A."/>
            <person name="Aerts A."/>
            <person name="Salamov A."/>
            <person name="Lipzen A."/>
            <person name="Labutti K."/>
            <person name="Barry K."/>
            <person name="Miao Y."/>
            <person name="Rahimi M.J."/>
            <person name="Shen Q."/>
            <person name="Grigoriev I.V."/>
            <person name="Kubicek C.P."/>
            <person name="Druzhinina I.S."/>
        </authorList>
    </citation>
    <scope>NUCLEOTIDE SEQUENCE [LARGE SCALE GENOMIC DNA]</scope>
    <source>
        <strain evidence="3">TUCIM 6016</strain>
    </source>
</reference>
<name>A0A2T4AW85_9HYPO</name>
<keyword evidence="1" id="KW-1133">Transmembrane helix</keyword>
<organism evidence="2 3">
    <name type="scientific">Trichoderma citrinoviride</name>
    <dbReference type="NCBI Taxonomy" id="58853"/>
    <lineage>
        <taxon>Eukaryota</taxon>
        <taxon>Fungi</taxon>
        <taxon>Dikarya</taxon>
        <taxon>Ascomycota</taxon>
        <taxon>Pezizomycotina</taxon>
        <taxon>Sordariomycetes</taxon>
        <taxon>Hypocreomycetidae</taxon>
        <taxon>Hypocreales</taxon>
        <taxon>Hypocreaceae</taxon>
        <taxon>Trichoderma</taxon>
    </lineage>
</organism>
<keyword evidence="3" id="KW-1185">Reference proteome</keyword>
<dbReference type="GeneID" id="36601895"/>
<gene>
    <name evidence="2" type="ORF">BBK36DRAFT_1145795</name>
</gene>
<proteinExistence type="predicted"/>
<evidence type="ECO:0000313" key="3">
    <source>
        <dbReference type="Proteomes" id="UP000241546"/>
    </source>
</evidence>
<protein>
    <submittedName>
        <fullName evidence="2">Uncharacterized protein</fullName>
    </submittedName>
</protein>